<organism evidence="2 3">
    <name type="scientific">Limosilactobacillus fermentum</name>
    <name type="common">Lactobacillus fermentum</name>
    <dbReference type="NCBI Taxonomy" id="1613"/>
    <lineage>
        <taxon>Bacteria</taxon>
        <taxon>Bacillati</taxon>
        <taxon>Bacillota</taxon>
        <taxon>Bacilli</taxon>
        <taxon>Lactobacillales</taxon>
        <taxon>Lactobacillaceae</taxon>
        <taxon>Limosilactobacillus</taxon>
    </lineage>
</organism>
<dbReference type="AlphaFoldDB" id="A0ABD0AMJ3"/>
<reference evidence="2 3" key="1">
    <citation type="submission" date="2021-01" db="EMBL/GenBank/DDBJ databases">
        <title>Development of a method for detection of lactic acid bacteria that cause putrefactive shochu mash.</title>
        <authorList>
            <person name="Takashita H."/>
            <person name="Fujihara E."/>
            <person name="Takayama K."/>
            <person name="Yamamoto H."/>
            <person name="Mizutani M."/>
            <person name="Kajiwara Y."/>
        </authorList>
    </citation>
    <scope>NUCLEOTIDE SEQUENCE [LARGE SCALE GENOMIC DNA]</scope>
    <source>
        <strain evidence="2 3">01-B1</strain>
    </source>
</reference>
<sequence>MLYRQIILEWGQDTESGVWGLGYSPDNGKNFYVLNTTHGRKYRAEDGNRLYPYISDQIQDKIDTVVAPAKSAADSAQSAADAAVASAQVTSDAVSAIASATAEAKQGANDAMSRAKSAWDVATGAKEAVTDFDPLLKSVQSDAGKALTQIADTASALSDAKTAFGSDVAEAKNLASTAQTTANSAVESAGENAKALASQANALSDAKKAMDSDIANTKELANAAQATADNAVKSASSVADDLETVASQAKANASGITKVTSDVGLLQTTVADNSGNISKIQETAAQLQQAVSDNSGNITIAKQTADSAVAVASDARSNATVAIQTASQASITANNASGQAASAVFTASGAMATASNAESDATVAIQTASGASLTATNAQGDATIAKQTASEATVQASNAESDFAQLSIRANKIEANVADNSGSIASVQQTANGLTTTVADIKANGGGRNLWINSKSFQHTNVNAPKVDWNTDSDGIAAAHITGTGGFYGAWQSIYANNTDPFAIGDLETFSVEMKGTGTITIGRENDFEKAVTLTNAWARYSVSGEVKGANRAHIIYNESGKDCDAYVRLPMVEKGMVAHDWSPAPDDLQNQFTQTKESIDGVTTTINDPKTGLNAIYQTAAGNATTISNVKSDVAQLETTATGLTSRVGNLESKTNTQETAIEQNKTAIALKADQTEVDNVKGTVTGLQSSLTVQGNQIQTKVSASDVSGMLKGYATQDYTQSLVTQQANTLSSTITTVKNQVNSLESTIDWTTKTGSLDMDTLTTTQNIYYRDTNLKNADGEAGWAYIHVVSMGERVTQTVWHDRSSIQHTRTGAVSGSSYNWDAWNRTATNAQISNLTQSLDGLRSTVATKADQSTVTQLSNLVQAKVSSGDFTSTTTQLKDMINQRVQVGDVISQINQEAGGDTLIQVSNGKKSLILDAENTIITGEAWIPSAAISSISADKIMLGSSALYNSDGTLNLVNQSNGLKALIQVKQGQVQDTTQSIISFSSDYNNRAFSVTPVGATITPTLFFERYDQTAGHWLGFTRNEVRRDGLMFHTWDDEGERFFVGCHARFDRNISANGNIYQGTWNGTNGKPLAGVLSIQSGNTIWSGSDFLAIGDHLSNSFTNVMARSFSQQSTLSSKTNIETVDPKDALDLVNRTDIRSYQYKTDVEQGKTKRYTSLIIDDVNDVSQYYAPNEFTNEERTGRDDGSAVGYLFLAIQELTRRIKTLEDKLNG</sequence>
<gene>
    <name evidence="2" type="ORF">LF01B1_16690</name>
</gene>
<evidence type="ECO:0000313" key="3">
    <source>
        <dbReference type="Proteomes" id="UP000653631"/>
    </source>
</evidence>
<feature type="domain" description="Peptidase S74" evidence="1">
    <location>
        <begin position="1122"/>
        <end position="1219"/>
    </location>
</feature>
<dbReference type="Gene3D" id="1.10.287.1490">
    <property type="match status" value="1"/>
</dbReference>
<comment type="caution">
    <text evidence="2">The sequence shown here is derived from an EMBL/GenBank/DDBJ whole genome shotgun (WGS) entry which is preliminary data.</text>
</comment>
<dbReference type="RefSeq" id="WP_203622982.1">
    <property type="nucleotide sequence ID" value="NZ_BOLH01000020.1"/>
</dbReference>
<dbReference type="InterPro" id="IPR030392">
    <property type="entry name" value="S74_ICA"/>
</dbReference>
<proteinExistence type="predicted"/>
<evidence type="ECO:0000259" key="1">
    <source>
        <dbReference type="PROSITE" id="PS51688"/>
    </source>
</evidence>
<accession>A0ABD0AMJ3</accession>
<dbReference type="EMBL" id="BOLH01000020">
    <property type="protein sequence ID" value="GIC72654.1"/>
    <property type="molecule type" value="Genomic_DNA"/>
</dbReference>
<evidence type="ECO:0000313" key="2">
    <source>
        <dbReference type="EMBL" id="GIC72654.1"/>
    </source>
</evidence>
<dbReference type="Pfam" id="PF13884">
    <property type="entry name" value="Peptidase_S74"/>
    <property type="match status" value="1"/>
</dbReference>
<protein>
    <recommendedName>
        <fullName evidence="1">Peptidase S74 domain-containing protein</fullName>
    </recommendedName>
</protein>
<dbReference type="PROSITE" id="PS51688">
    <property type="entry name" value="ICA"/>
    <property type="match status" value="1"/>
</dbReference>
<dbReference type="Proteomes" id="UP000653631">
    <property type="component" value="Unassembled WGS sequence"/>
</dbReference>
<name>A0ABD0AMJ3_LIMFE</name>